<dbReference type="Gene3D" id="1.20.900.10">
    <property type="entry name" value="Dbl homology (DH) domain"/>
    <property type="match status" value="1"/>
</dbReference>
<dbReference type="Gene3D" id="2.30.29.30">
    <property type="entry name" value="Pleckstrin-homology domain (PH domain)/Phosphotyrosine-binding domain (PTB)"/>
    <property type="match status" value="1"/>
</dbReference>
<dbReference type="FunFam" id="1.20.900.10:FF:000003">
    <property type="entry name" value="Rho guanine nucleotide exchange factor 10 like"/>
    <property type="match status" value="1"/>
</dbReference>
<reference evidence="6" key="1">
    <citation type="submission" date="2020-11" db="EMBL/GenBank/DDBJ databases">
        <authorList>
            <person name="Tran Van P."/>
        </authorList>
    </citation>
    <scope>NUCLEOTIDE SEQUENCE</scope>
</reference>
<evidence type="ECO:0000256" key="2">
    <source>
        <dbReference type="ARBA" id="ARBA00022658"/>
    </source>
</evidence>
<dbReference type="Gene3D" id="2.130.10.10">
    <property type="entry name" value="YVTN repeat-like/Quinoprotein amine dehydrogenase"/>
    <property type="match status" value="1"/>
</dbReference>
<dbReference type="SMART" id="SM00325">
    <property type="entry name" value="RhoGEF"/>
    <property type="match status" value="1"/>
</dbReference>
<dbReference type="PROSITE" id="PS50010">
    <property type="entry name" value="DH_2"/>
    <property type="match status" value="1"/>
</dbReference>
<protein>
    <recommendedName>
        <fullName evidence="5">DH domain-containing protein</fullName>
    </recommendedName>
</protein>
<dbReference type="EMBL" id="LR902831">
    <property type="protein sequence ID" value="CAD7251147.1"/>
    <property type="molecule type" value="Genomic_DNA"/>
</dbReference>
<dbReference type="GO" id="GO:0005085">
    <property type="term" value="F:guanyl-nucleotide exchange factor activity"/>
    <property type="evidence" value="ECO:0007669"/>
    <property type="project" value="UniProtKB-KW"/>
</dbReference>
<dbReference type="EMBL" id="CAJPEV010003314">
    <property type="protein sequence ID" value="CAG0899490.1"/>
    <property type="molecule type" value="Genomic_DNA"/>
</dbReference>
<sequence>MRPGRRDEKKKRGEEGDVIQALKGVDTRTHVVGELYDTERSYVESLQVLVNKYLEPLKGTEGTELVDSNLVEEIFYQIPAILAHHESFLAKMKARVENWDVAQKVGDIMVETFTKQEVIDTYTAFINNWKHAKEAIKISCQQKPAFEKFIMAMAREHKGKLTMDCALDSLLIMPVQRIPRYELLLKMLLKHTDSEHPDHEDLLLAQKEVHSLALKINQMEKAALEWEAQQAALRELESLIDGLSDLAQGDRSFIRYDLVTMPGSLGTRKERCLFLFNDLLVISSIKRRSGNLRKPFSVTQGNLSALEGNKYKMLMRIPLDDLDIIKAKDENLKKLLKEVSSLEEDISIVSQMMDLTNSLHCSHASLDDSLRELSGSLHRQLAERQTSESHLLCLDLTITTQEGLENISVTFLSPEKRAAWEEAFLEAKQLLALADNRRPPPEFLYPLPIRKTRAGLQFTCAAPTLGLNAHNLRDVWVCNSDGYVGQVCVLSLQPEPTVMSCNGVCNSRILAVSSIPAAAPTPEAGGSPVRSESANGKAKICISVEDADQNALRPEEQRGNIELDSSDSSEEEDEGFADDSRKQRGGSLPPGAEPGSGSGSGSESESPQPTMWIGTEDGNIHVYNCSDNIRIKKNKIKIQHGSSVHSIVYLDNKVFTALANGTVGVYRRDPAGGWDIANPEIIALSTAAAPVTRMVPAAGKLWCACQNQIKVLNITSLQQEHSFVVHPDQSKAVGCMSASGLSVWISLAGSSAIKLYHAATYEPLYDVNIVPTVNKMLAGCDEIIRAHKAACLRVTALLACKDLLWIGTSAGVLLNVPLPHLTTDGSRPPPPPNVTGIPHGHTGHVRFLTAVETVPFPETHRPQFFKHHHHRFSFKGKEAGIHHLHLQPPPPASNTKMLVISGGDGYEDFRSSAFSDGTGRDDSTNHLLLWHV</sequence>
<dbReference type="Proteomes" id="UP000677054">
    <property type="component" value="Unassembled WGS sequence"/>
</dbReference>
<feature type="compositionally biased region" description="Acidic residues" evidence="4">
    <location>
        <begin position="564"/>
        <end position="577"/>
    </location>
</feature>
<dbReference type="InterPro" id="IPR039919">
    <property type="entry name" value="ARHGEF10/ARHGEF17"/>
</dbReference>
<dbReference type="GO" id="GO:0051496">
    <property type="term" value="P:positive regulation of stress fiber assembly"/>
    <property type="evidence" value="ECO:0007669"/>
    <property type="project" value="UniProtKB-ARBA"/>
</dbReference>
<evidence type="ECO:0000256" key="3">
    <source>
        <dbReference type="SAM" id="Coils"/>
    </source>
</evidence>
<dbReference type="SUPFAM" id="SSF50978">
    <property type="entry name" value="WD40 repeat-like"/>
    <property type="match status" value="1"/>
</dbReference>
<dbReference type="OrthoDB" id="4066896at2759"/>
<feature type="region of interest" description="Disordered" evidence="4">
    <location>
        <begin position="546"/>
        <end position="615"/>
    </location>
</feature>
<keyword evidence="2" id="KW-0344">Guanine-nucleotide releasing factor</keyword>
<evidence type="ECO:0000256" key="1">
    <source>
        <dbReference type="ARBA" id="ARBA00022553"/>
    </source>
</evidence>
<dbReference type="InterPro" id="IPR036322">
    <property type="entry name" value="WD40_repeat_dom_sf"/>
</dbReference>
<dbReference type="Pfam" id="PF19057">
    <property type="entry name" value="PH_19"/>
    <property type="match status" value="1"/>
</dbReference>
<evidence type="ECO:0000313" key="6">
    <source>
        <dbReference type="EMBL" id="CAD7251147.1"/>
    </source>
</evidence>
<dbReference type="AlphaFoldDB" id="A0A7R9ABJ4"/>
<accession>A0A7R9ABJ4</accession>
<dbReference type="SUPFAM" id="SSF50729">
    <property type="entry name" value="PH domain-like"/>
    <property type="match status" value="1"/>
</dbReference>
<dbReference type="InterPro" id="IPR011993">
    <property type="entry name" value="PH-like_dom_sf"/>
</dbReference>
<dbReference type="CDD" id="cd00160">
    <property type="entry name" value="RhoGEF"/>
    <property type="match status" value="1"/>
</dbReference>
<feature type="domain" description="DH" evidence="5">
    <location>
        <begin position="27"/>
        <end position="219"/>
    </location>
</feature>
<dbReference type="PANTHER" id="PTHR12877">
    <property type="entry name" value="RHO GUANINE NUCLEOTIDE EXCHANGE FACTOR"/>
    <property type="match status" value="1"/>
</dbReference>
<evidence type="ECO:0000313" key="7">
    <source>
        <dbReference type="Proteomes" id="UP000677054"/>
    </source>
</evidence>
<organism evidence="6">
    <name type="scientific">Darwinula stevensoni</name>
    <dbReference type="NCBI Taxonomy" id="69355"/>
    <lineage>
        <taxon>Eukaryota</taxon>
        <taxon>Metazoa</taxon>
        <taxon>Ecdysozoa</taxon>
        <taxon>Arthropoda</taxon>
        <taxon>Crustacea</taxon>
        <taxon>Oligostraca</taxon>
        <taxon>Ostracoda</taxon>
        <taxon>Podocopa</taxon>
        <taxon>Podocopida</taxon>
        <taxon>Darwinulocopina</taxon>
        <taxon>Darwinuloidea</taxon>
        <taxon>Darwinulidae</taxon>
        <taxon>Darwinula</taxon>
    </lineage>
</organism>
<evidence type="ECO:0000256" key="4">
    <source>
        <dbReference type="SAM" id="MobiDB-lite"/>
    </source>
</evidence>
<proteinExistence type="predicted"/>
<keyword evidence="1" id="KW-0597">Phosphoprotein</keyword>
<keyword evidence="3" id="KW-0175">Coiled coil</keyword>
<gene>
    <name evidence="6" type="ORF">DSTB1V02_LOCUS10914</name>
</gene>
<dbReference type="SUPFAM" id="SSF48065">
    <property type="entry name" value="DBL homology domain (DH-domain)"/>
    <property type="match status" value="1"/>
</dbReference>
<dbReference type="GO" id="GO:0030036">
    <property type="term" value="P:actin cytoskeleton organization"/>
    <property type="evidence" value="ECO:0007669"/>
    <property type="project" value="TreeGrafter"/>
</dbReference>
<dbReference type="InterPro" id="IPR015943">
    <property type="entry name" value="WD40/YVTN_repeat-like_dom_sf"/>
</dbReference>
<keyword evidence="7" id="KW-1185">Reference proteome</keyword>
<evidence type="ECO:0000259" key="5">
    <source>
        <dbReference type="PROSITE" id="PS50010"/>
    </source>
</evidence>
<dbReference type="Pfam" id="PF19056">
    <property type="entry name" value="WD40_2"/>
    <property type="match status" value="1"/>
</dbReference>
<dbReference type="GO" id="GO:0005737">
    <property type="term" value="C:cytoplasm"/>
    <property type="evidence" value="ECO:0007669"/>
    <property type="project" value="UniProtKB-ARBA"/>
</dbReference>
<dbReference type="InterPro" id="IPR035899">
    <property type="entry name" value="DBL_dom_sf"/>
</dbReference>
<dbReference type="InterPro" id="IPR000219">
    <property type="entry name" value="DH_dom"/>
</dbReference>
<name>A0A7R9ABJ4_9CRUS</name>
<dbReference type="PANTHER" id="PTHR12877:SF15">
    <property type="entry name" value="RHO GUANINE NUCLEOTIDE EXCHANGE FACTOR 17"/>
    <property type="match status" value="1"/>
</dbReference>
<feature type="coiled-coil region" evidence="3">
    <location>
        <begin position="325"/>
        <end position="352"/>
    </location>
</feature>
<dbReference type="Pfam" id="PF00621">
    <property type="entry name" value="RhoGEF"/>
    <property type="match status" value="1"/>
</dbReference>